<gene>
    <name evidence="1" type="primary">ORF190725</name>
</gene>
<feature type="non-terminal residue" evidence="1">
    <location>
        <position position="1"/>
    </location>
</feature>
<evidence type="ECO:0000313" key="1">
    <source>
        <dbReference type="EMBL" id="CEK92872.1"/>
    </source>
</evidence>
<name>A0A0B7BJ09_9EUPU</name>
<dbReference type="EMBL" id="HACG01046007">
    <property type="protein sequence ID" value="CEK92872.1"/>
    <property type="molecule type" value="Transcribed_RNA"/>
</dbReference>
<proteinExistence type="predicted"/>
<accession>A0A0B7BJ09</accession>
<protein>
    <submittedName>
        <fullName evidence="1">Uncharacterized protein</fullName>
    </submittedName>
</protein>
<reference evidence="1" key="1">
    <citation type="submission" date="2014-12" db="EMBL/GenBank/DDBJ databases">
        <title>Insight into the proteome of Arion vulgaris.</title>
        <authorList>
            <person name="Aradska J."/>
            <person name="Bulat T."/>
            <person name="Smidak R."/>
            <person name="Sarate P."/>
            <person name="Gangsoo J."/>
            <person name="Sialana F."/>
            <person name="Bilban M."/>
            <person name="Lubec G."/>
        </authorList>
    </citation>
    <scope>NUCLEOTIDE SEQUENCE</scope>
    <source>
        <tissue evidence="1">Skin</tissue>
    </source>
</reference>
<dbReference type="AlphaFoldDB" id="A0A0B7BJ09"/>
<organism evidence="1">
    <name type="scientific">Arion vulgaris</name>
    <dbReference type="NCBI Taxonomy" id="1028688"/>
    <lineage>
        <taxon>Eukaryota</taxon>
        <taxon>Metazoa</taxon>
        <taxon>Spiralia</taxon>
        <taxon>Lophotrochozoa</taxon>
        <taxon>Mollusca</taxon>
        <taxon>Gastropoda</taxon>
        <taxon>Heterobranchia</taxon>
        <taxon>Euthyneura</taxon>
        <taxon>Panpulmonata</taxon>
        <taxon>Eupulmonata</taxon>
        <taxon>Stylommatophora</taxon>
        <taxon>Helicina</taxon>
        <taxon>Arionoidea</taxon>
        <taxon>Arionidae</taxon>
        <taxon>Arion</taxon>
    </lineage>
</organism>
<sequence>VATYGCESRTIIQILKKIEAFETGVTETFLEHPGRRREKTKKSYKTCISRSIDA</sequence>